<keyword evidence="2" id="KW-0560">Oxidoreductase</keyword>
<dbReference type="Gene3D" id="3.40.30.80">
    <property type="match status" value="1"/>
</dbReference>
<dbReference type="InterPro" id="IPR044142">
    <property type="entry name" value="AhpF_NTD_N"/>
</dbReference>
<comment type="caution">
    <text evidence="5">The sequence shown here is derived from an EMBL/GenBank/DDBJ whole genome shotgun (WGS) entry which is preliminary data.</text>
</comment>
<dbReference type="PRINTS" id="PR00368">
    <property type="entry name" value="FADPNR"/>
</dbReference>
<gene>
    <name evidence="5" type="ORF">H9980_02095</name>
</gene>
<dbReference type="Proteomes" id="UP000886724">
    <property type="component" value="Unassembled WGS sequence"/>
</dbReference>
<name>A0A9D1XKB1_9FIRM</name>
<organism evidence="5 6">
    <name type="scientific">Candidatus Erysipelatoclostridium merdavium</name>
    <dbReference type="NCBI Taxonomy" id="2838566"/>
    <lineage>
        <taxon>Bacteria</taxon>
        <taxon>Bacillati</taxon>
        <taxon>Bacillota</taxon>
        <taxon>Erysipelotrichia</taxon>
        <taxon>Erysipelotrichales</taxon>
        <taxon>Erysipelotrichales incertae sedis</taxon>
    </lineage>
</organism>
<dbReference type="PROSITE" id="PS51354">
    <property type="entry name" value="GLUTAREDOXIN_2"/>
    <property type="match status" value="1"/>
</dbReference>
<dbReference type="SUPFAM" id="SSF51905">
    <property type="entry name" value="FAD/NAD(P)-binding domain"/>
    <property type="match status" value="1"/>
</dbReference>
<dbReference type="PANTHER" id="PTHR48105">
    <property type="entry name" value="THIOREDOXIN REDUCTASE 1-RELATED-RELATED"/>
    <property type="match status" value="1"/>
</dbReference>
<keyword evidence="1" id="KW-0285">Flavoprotein</keyword>
<dbReference type="InterPro" id="IPR036249">
    <property type="entry name" value="Thioredoxin-like_sf"/>
</dbReference>
<dbReference type="InterPro" id="IPR050097">
    <property type="entry name" value="Ferredoxin-NADP_redctase_2"/>
</dbReference>
<protein>
    <submittedName>
        <fullName evidence="5">FAD-dependent oxidoreductase</fullName>
    </submittedName>
</protein>
<evidence type="ECO:0000256" key="2">
    <source>
        <dbReference type="ARBA" id="ARBA00023002"/>
    </source>
</evidence>
<dbReference type="InterPro" id="IPR044141">
    <property type="entry name" value="AhpF_NTD_C"/>
</dbReference>
<dbReference type="Gene3D" id="3.50.50.60">
    <property type="entry name" value="FAD/NAD(P)-binding domain"/>
    <property type="match status" value="2"/>
</dbReference>
<feature type="non-terminal residue" evidence="5">
    <location>
        <position position="1"/>
    </location>
</feature>
<evidence type="ECO:0000313" key="6">
    <source>
        <dbReference type="Proteomes" id="UP000886724"/>
    </source>
</evidence>
<evidence type="ECO:0000259" key="4">
    <source>
        <dbReference type="Pfam" id="PF13192"/>
    </source>
</evidence>
<dbReference type="Pfam" id="PF13192">
    <property type="entry name" value="Thioredoxin_3"/>
    <property type="match status" value="1"/>
</dbReference>
<dbReference type="EMBL" id="DXET01000053">
    <property type="protein sequence ID" value="HIX80746.1"/>
    <property type="molecule type" value="Genomic_DNA"/>
</dbReference>
<sequence length="446" mass="49429">ECKMIADLGVDFLAAGIVLATGSHPRKIGFPGEKEFQGRGVAYCATCDGEFFTGKDIFVIGGGFAAAEEAVFLTKYGRKVTIIVREDDFTCAKQVSDQAKQHPKIDIHYNSEIVAVNGTNQLQQATFKNNKTGETWQYQAPDNDTFGVFVFAGYQPATSLFQDQVELNETGNLIVDENQKTSCPGVYGAGDVCIKDLRQVVTAVSDGAKAATSLEKYIPTIVQEHNLKPKKIELKNDTTNNDNSDVDENNYFISSQIKAQLKPIFDKLERNLILKCYDDGSKLANEMKGFLEEFVTLSDKLSYTVVSSSSIAAISFYNQDDNYLNIAYHGIPGGHEFNSFVIAVYNTAGAKQPLQQDILKQIQSIEKPIDIKVIVSLSCTMCPEVVMATQRIAIENKNVEAQMFDLAHFPNLKEQYNIMSVPCMVINDKDVYFGKKDISQIVEILK</sequence>
<dbReference type="CDD" id="cd02974">
    <property type="entry name" value="AhpF_NTD_N"/>
    <property type="match status" value="1"/>
</dbReference>
<dbReference type="GO" id="GO:0016491">
    <property type="term" value="F:oxidoreductase activity"/>
    <property type="evidence" value="ECO:0007669"/>
    <property type="project" value="UniProtKB-KW"/>
</dbReference>
<dbReference type="Pfam" id="PF07992">
    <property type="entry name" value="Pyr_redox_2"/>
    <property type="match status" value="1"/>
</dbReference>
<proteinExistence type="predicted"/>
<reference evidence="5" key="1">
    <citation type="journal article" date="2021" name="PeerJ">
        <title>Extensive microbial diversity within the chicken gut microbiome revealed by metagenomics and culture.</title>
        <authorList>
            <person name="Gilroy R."/>
            <person name="Ravi A."/>
            <person name="Getino M."/>
            <person name="Pursley I."/>
            <person name="Horton D.L."/>
            <person name="Alikhan N.F."/>
            <person name="Baker D."/>
            <person name="Gharbi K."/>
            <person name="Hall N."/>
            <person name="Watson M."/>
            <person name="Adriaenssens E.M."/>
            <person name="Foster-Nyarko E."/>
            <person name="Jarju S."/>
            <person name="Secka A."/>
            <person name="Antonio M."/>
            <person name="Oren A."/>
            <person name="Chaudhuri R.R."/>
            <person name="La Ragione R."/>
            <person name="Hildebrand F."/>
            <person name="Pallen M.J."/>
        </authorList>
    </citation>
    <scope>NUCLEOTIDE SEQUENCE</scope>
    <source>
        <strain evidence="5">ChiGjej1B1-14440</strain>
    </source>
</reference>
<evidence type="ECO:0000256" key="1">
    <source>
        <dbReference type="ARBA" id="ARBA00022630"/>
    </source>
</evidence>
<dbReference type="InterPro" id="IPR023753">
    <property type="entry name" value="FAD/NAD-binding_dom"/>
</dbReference>
<evidence type="ECO:0000313" key="5">
    <source>
        <dbReference type="EMBL" id="HIX80746.1"/>
    </source>
</evidence>
<dbReference type="AlphaFoldDB" id="A0A9D1XKB1"/>
<dbReference type="SUPFAM" id="SSF52833">
    <property type="entry name" value="Thioredoxin-like"/>
    <property type="match status" value="2"/>
</dbReference>
<dbReference type="CDD" id="cd03026">
    <property type="entry name" value="AhpF_NTD_C"/>
    <property type="match status" value="1"/>
</dbReference>
<reference evidence="5" key="2">
    <citation type="submission" date="2021-04" db="EMBL/GenBank/DDBJ databases">
        <authorList>
            <person name="Gilroy R."/>
        </authorList>
    </citation>
    <scope>NUCLEOTIDE SEQUENCE</scope>
    <source>
        <strain evidence="5">ChiGjej1B1-14440</strain>
    </source>
</reference>
<dbReference type="InterPro" id="IPR036188">
    <property type="entry name" value="FAD/NAD-bd_sf"/>
</dbReference>
<feature type="domain" description="Thioredoxin-like fold" evidence="4">
    <location>
        <begin position="370"/>
        <end position="445"/>
    </location>
</feature>
<dbReference type="InterPro" id="IPR012336">
    <property type="entry name" value="Thioredoxin-like_fold"/>
</dbReference>
<accession>A0A9D1XKB1</accession>
<evidence type="ECO:0000259" key="3">
    <source>
        <dbReference type="Pfam" id="PF07992"/>
    </source>
</evidence>
<feature type="domain" description="FAD/NAD(P)-binding" evidence="3">
    <location>
        <begin position="14"/>
        <end position="207"/>
    </location>
</feature>
<dbReference type="PRINTS" id="PR00469">
    <property type="entry name" value="PNDRDTASEII"/>
</dbReference>